<sequence length="43" mass="4871">MYVMLLVRHSQLLKCVTEAEEGYVLFRDAGTELTADTFAATFE</sequence>
<proteinExistence type="predicted"/>
<accession>A0A3B0XJ63</accession>
<evidence type="ECO:0000313" key="1">
    <source>
        <dbReference type="EMBL" id="VAW61769.1"/>
    </source>
</evidence>
<organism evidence="1">
    <name type="scientific">hydrothermal vent metagenome</name>
    <dbReference type="NCBI Taxonomy" id="652676"/>
    <lineage>
        <taxon>unclassified sequences</taxon>
        <taxon>metagenomes</taxon>
        <taxon>ecological metagenomes</taxon>
    </lineage>
</organism>
<protein>
    <submittedName>
        <fullName evidence="1">Uncharacterized protein</fullName>
    </submittedName>
</protein>
<gene>
    <name evidence="1" type="ORF">MNBD_GAMMA11-2229</name>
</gene>
<reference evidence="1" key="1">
    <citation type="submission" date="2018-06" db="EMBL/GenBank/DDBJ databases">
        <authorList>
            <person name="Zhirakovskaya E."/>
        </authorList>
    </citation>
    <scope>NUCLEOTIDE SEQUENCE</scope>
</reference>
<dbReference type="AlphaFoldDB" id="A0A3B0XJ63"/>
<dbReference type="EMBL" id="UOFG01000154">
    <property type="protein sequence ID" value="VAW61769.1"/>
    <property type="molecule type" value="Genomic_DNA"/>
</dbReference>
<name>A0A3B0XJ63_9ZZZZ</name>